<proteinExistence type="predicted"/>
<keyword evidence="2" id="KW-1185">Reference proteome</keyword>
<gene>
    <name evidence="1" type="ORF">TTX_1552a</name>
</gene>
<dbReference type="HOGENOM" id="CLU_2581552_0_0_2"/>
<evidence type="ECO:0000313" key="2">
    <source>
        <dbReference type="Proteomes" id="UP000002654"/>
    </source>
</evidence>
<organism evidence="1 2">
    <name type="scientific">Thermoproteus tenax (strain ATCC 35583 / DSM 2078 / JCM 9277 / NBRC 100435 / Kra 1)</name>
    <dbReference type="NCBI Taxonomy" id="768679"/>
    <lineage>
        <taxon>Archaea</taxon>
        <taxon>Thermoproteota</taxon>
        <taxon>Thermoprotei</taxon>
        <taxon>Thermoproteales</taxon>
        <taxon>Thermoproteaceae</taxon>
        <taxon>Thermoproteus</taxon>
    </lineage>
</organism>
<dbReference type="Proteomes" id="UP000002654">
    <property type="component" value="Chromosome"/>
</dbReference>
<dbReference type="InterPro" id="IPR023534">
    <property type="entry name" value="Rof/RNase_P-like"/>
</dbReference>
<dbReference type="EMBL" id="FN869859">
    <property type="protein sequence ID" value="CCC82178.1"/>
    <property type="molecule type" value="Genomic_DNA"/>
</dbReference>
<dbReference type="PaxDb" id="768679-TTX_1552a"/>
<dbReference type="eggNOG" id="arCOG00784">
    <property type="taxonomic scope" value="Archaea"/>
</dbReference>
<dbReference type="KEGG" id="ttn:TTX_1552a"/>
<sequence length="87" mass="9689">MNCIDLLGEKVKTINCAHKTEGLVVGESRNALYIWRDGRTAIVPKAPCDFLLLGTYKIVRGKDIIGYRDVRLLGDRCLSVWSKGPTP</sequence>
<evidence type="ECO:0000313" key="1">
    <source>
        <dbReference type="EMBL" id="CCC82178.1"/>
    </source>
</evidence>
<dbReference type="AlphaFoldDB" id="G4RKT3"/>
<reference evidence="1 2" key="1">
    <citation type="journal article" date="2011" name="PLoS ONE">
        <title>The complete genome sequence of Thermoproteus tenax: a physiologically versatile member of the Crenarchaeota.</title>
        <authorList>
            <person name="Siebers B."/>
            <person name="Zaparty M."/>
            <person name="Raddatz G."/>
            <person name="Tjaden B."/>
            <person name="Albers S.V."/>
            <person name="Bell S.D."/>
            <person name="Blombach F."/>
            <person name="Kletzin A."/>
            <person name="Kyrpides N."/>
            <person name="Lanz C."/>
            <person name="Plagens A."/>
            <person name="Rampp M."/>
            <person name="Rosinus A."/>
            <person name="von Jan M."/>
            <person name="Makarova K.S."/>
            <person name="Klenk H.P."/>
            <person name="Schuster S.C."/>
            <person name="Hensel R."/>
        </authorList>
    </citation>
    <scope>NUCLEOTIDE SEQUENCE [LARGE SCALE GENOMIC DNA]</scope>
    <source>
        <strain evidence="2">ATCC 35583 / DSM 2078 / JCM 9277 / NBRC 100435 / Kra 1</strain>
    </source>
</reference>
<protein>
    <submittedName>
        <fullName evidence="1">RNase P/RNase MRP subunit p29</fullName>
    </submittedName>
</protein>
<accession>G4RKT3</accession>
<dbReference type="STRING" id="768679.TTX_1552a"/>
<dbReference type="SUPFAM" id="SSF101744">
    <property type="entry name" value="Rof/RNase P subunit-like"/>
    <property type="match status" value="1"/>
</dbReference>
<dbReference type="PATRIC" id="fig|768679.9.peg.1572"/>
<name>G4RKT3_THETK</name>